<keyword evidence="5" id="KW-0631">Potassium channel</keyword>
<dbReference type="GO" id="GO:0005267">
    <property type="term" value="F:potassium channel activity"/>
    <property type="evidence" value="ECO:0007669"/>
    <property type="project" value="UniProtKB-KW"/>
</dbReference>
<evidence type="ECO:0000256" key="2">
    <source>
        <dbReference type="ARBA" id="ARBA00022448"/>
    </source>
</evidence>
<dbReference type="EMBL" id="CAJNNV010009969">
    <property type="protein sequence ID" value="CAE8598031.1"/>
    <property type="molecule type" value="Genomic_DNA"/>
</dbReference>
<dbReference type="Proteomes" id="UP000654075">
    <property type="component" value="Unassembled WGS sequence"/>
</dbReference>
<proteinExistence type="predicted"/>
<dbReference type="InterPro" id="IPR047871">
    <property type="entry name" value="K_chnl_Slo-like"/>
</dbReference>
<evidence type="ECO:0000256" key="11">
    <source>
        <dbReference type="SAM" id="MobiDB-lite"/>
    </source>
</evidence>
<protein>
    <submittedName>
        <fullName evidence="12">Uncharacterized protein</fullName>
    </submittedName>
</protein>
<keyword evidence="9" id="KW-0472">Membrane</keyword>
<keyword evidence="7" id="KW-1133">Transmembrane helix</keyword>
<keyword evidence="2" id="KW-0813">Transport</keyword>
<dbReference type="PANTHER" id="PTHR10027">
    <property type="entry name" value="CALCIUM-ACTIVATED POTASSIUM CHANNEL ALPHA CHAIN"/>
    <property type="match status" value="1"/>
</dbReference>
<accession>A0A813EGH8</accession>
<evidence type="ECO:0000256" key="5">
    <source>
        <dbReference type="ARBA" id="ARBA00022826"/>
    </source>
</evidence>
<evidence type="ECO:0000256" key="6">
    <source>
        <dbReference type="ARBA" id="ARBA00022958"/>
    </source>
</evidence>
<evidence type="ECO:0000313" key="13">
    <source>
        <dbReference type="Proteomes" id="UP000654075"/>
    </source>
</evidence>
<evidence type="ECO:0000256" key="7">
    <source>
        <dbReference type="ARBA" id="ARBA00022989"/>
    </source>
</evidence>
<dbReference type="AlphaFoldDB" id="A0A813EGH8"/>
<reference evidence="12" key="1">
    <citation type="submission" date="2021-02" db="EMBL/GenBank/DDBJ databases">
        <authorList>
            <person name="Dougan E. K."/>
            <person name="Rhodes N."/>
            <person name="Thang M."/>
            <person name="Chan C."/>
        </authorList>
    </citation>
    <scope>NUCLEOTIDE SEQUENCE</scope>
</reference>
<dbReference type="OrthoDB" id="413074at2759"/>
<name>A0A813EGH8_POLGL</name>
<feature type="compositionally biased region" description="Polar residues" evidence="11">
    <location>
        <begin position="327"/>
        <end position="337"/>
    </location>
</feature>
<dbReference type="GO" id="GO:0016020">
    <property type="term" value="C:membrane"/>
    <property type="evidence" value="ECO:0007669"/>
    <property type="project" value="UniProtKB-SubCell"/>
</dbReference>
<sequence>MDADELEDIVKGLSEHIIICGGEQPQISLTVRMLLQRCPDLEVVVLGMKGKRTQADWDGIGLTNVYFVNELESRKHDLQASHVERAKSVIILPSSTTSEGSSGEAKASFKSMAHTAHIQGPELRRIVDADTILTTNIVARRNWNGEEVNDIWTVTQLLQETSLGRFFGMAPEAQGATSKFDDRWMNSQPLNMSPLFAAGHIIATATVDRFLIESFFNPDAMLIVERLFGLAGLMIGSKDKDCRSVSSSSLAPKEFPCAFQLPVSDKRVVDCSTYGEAANALLSSSEPVLPLGIFRYPKGRPSSYSLLVSLEAANELDFRSPAFRAGSTKNLGDQPSSKRLGAERKSRQTHRLPYVITNPPQDLKLFKSDLLFVLGREFGPSPSGSGQNSPASSPANSVDHSRGSPSGQEEAATKNMHERL</sequence>
<evidence type="ECO:0000256" key="9">
    <source>
        <dbReference type="ARBA" id="ARBA00023136"/>
    </source>
</evidence>
<keyword evidence="6" id="KW-0630">Potassium</keyword>
<keyword evidence="8" id="KW-0406">Ion transport</keyword>
<keyword evidence="10" id="KW-0407">Ion channel</keyword>
<feature type="compositionally biased region" description="Basic and acidic residues" evidence="11">
    <location>
        <begin position="411"/>
        <end position="420"/>
    </location>
</feature>
<evidence type="ECO:0000313" key="12">
    <source>
        <dbReference type="EMBL" id="CAE8598031.1"/>
    </source>
</evidence>
<feature type="region of interest" description="Disordered" evidence="11">
    <location>
        <begin position="377"/>
        <end position="420"/>
    </location>
</feature>
<feature type="compositionally biased region" description="Low complexity" evidence="11">
    <location>
        <begin position="379"/>
        <end position="397"/>
    </location>
</feature>
<evidence type="ECO:0000256" key="1">
    <source>
        <dbReference type="ARBA" id="ARBA00004141"/>
    </source>
</evidence>
<evidence type="ECO:0000256" key="4">
    <source>
        <dbReference type="ARBA" id="ARBA00022692"/>
    </source>
</evidence>
<dbReference type="Gene3D" id="3.40.50.720">
    <property type="entry name" value="NAD(P)-binding Rossmann-like Domain"/>
    <property type="match status" value="1"/>
</dbReference>
<comment type="subcellular location">
    <subcellularLocation>
        <location evidence="1">Membrane</location>
        <topology evidence="1">Multi-pass membrane protein</topology>
    </subcellularLocation>
</comment>
<keyword evidence="4" id="KW-0812">Transmembrane</keyword>
<keyword evidence="13" id="KW-1185">Reference proteome</keyword>
<keyword evidence="3" id="KW-0633">Potassium transport</keyword>
<comment type="caution">
    <text evidence="12">The sequence shown here is derived from an EMBL/GenBank/DDBJ whole genome shotgun (WGS) entry which is preliminary data.</text>
</comment>
<feature type="region of interest" description="Disordered" evidence="11">
    <location>
        <begin position="323"/>
        <end position="355"/>
    </location>
</feature>
<gene>
    <name evidence="12" type="ORF">PGLA1383_LOCUS16445</name>
</gene>
<evidence type="ECO:0000256" key="8">
    <source>
        <dbReference type="ARBA" id="ARBA00023065"/>
    </source>
</evidence>
<organism evidence="12 13">
    <name type="scientific">Polarella glacialis</name>
    <name type="common">Dinoflagellate</name>
    <dbReference type="NCBI Taxonomy" id="89957"/>
    <lineage>
        <taxon>Eukaryota</taxon>
        <taxon>Sar</taxon>
        <taxon>Alveolata</taxon>
        <taxon>Dinophyceae</taxon>
        <taxon>Suessiales</taxon>
        <taxon>Suessiaceae</taxon>
        <taxon>Polarella</taxon>
    </lineage>
</organism>
<evidence type="ECO:0000256" key="3">
    <source>
        <dbReference type="ARBA" id="ARBA00022538"/>
    </source>
</evidence>
<dbReference type="PANTHER" id="PTHR10027:SF10">
    <property type="entry name" value="SLOWPOKE 2, ISOFORM D"/>
    <property type="match status" value="1"/>
</dbReference>
<evidence type="ECO:0000256" key="10">
    <source>
        <dbReference type="ARBA" id="ARBA00023303"/>
    </source>
</evidence>